<proteinExistence type="predicted"/>
<evidence type="ECO:0000259" key="2">
    <source>
        <dbReference type="Pfam" id="PF15619"/>
    </source>
</evidence>
<dbReference type="InterPro" id="IPR028933">
    <property type="entry name" value="Lebercilin_dom"/>
</dbReference>
<evidence type="ECO:0000313" key="4">
    <source>
        <dbReference type="Proteomes" id="UP001153269"/>
    </source>
</evidence>
<feature type="region of interest" description="Disordered" evidence="1">
    <location>
        <begin position="259"/>
        <end position="375"/>
    </location>
</feature>
<comment type="caution">
    <text evidence="3">The sequence shown here is derived from an EMBL/GenBank/DDBJ whole genome shotgun (WGS) entry which is preliminary data.</text>
</comment>
<feature type="compositionally biased region" description="Acidic residues" evidence="1">
    <location>
        <begin position="283"/>
        <end position="328"/>
    </location>
</feature>
<dbReference type="Proteomes" id="UP001153269">
    <property type="component" value="Unassembled WGS sequence"/>
</dbReference>
<dbReference type="AlphaFoldDB" id="A0A9N7Z0Z8"/>
<sequence>MDVKEQNSRKPVFALKRDCGNDAASSKSSHKLQGSKLSGEEKVRKTQGTVQSQSLKLPLNKPQQVSNPKTQCNNLICISELKIGEGNLLQQLSEVRNENKLLKTIQHYDTVTIEHQDAGDSISETITKCRNEVRALLRNTLAYRDQLQAKLKAKEDRLLNTKDPFHYPRQHSHDHNLWEREQLSSRIAQPSAEQQERNEDFEGHIQLDQAWFNRQVASGQKSNGPMCCYPHYREHQLLQDLRALGPVKSVTYETVQLEEQQVEQKEEQEDEHLEEQQKPQLEEQLEEVLEEHLEEQEDEQLEEQQENEQLEEQPDEQEEQQLEEQEEGKEDKQLKNFANSESSAEKEKSESPVASENPLVFEESRKHRNMPLRSL</sequence>
<accession>A0A9N7Z0Z8</accession>
<gene>
    <name evidence="3" type="ORF">PLEPLA_LOCUS33366</name>
</gene>
<dbReference type="EMBL" id="CADEAL010003735">
    <property type="protein sequence ID" value="CAB1445635.1"/>
    <property type="molecule type" value="Genomic_DNA"/>
</dbReference>
<evidence type="ECO:0000256" key="1">
    <source>
        <dbReference type="SAM" id="MobiDB-lite"/>
    </source>
</evidence>
<keyword evidence="4" id="KW-1185">Reference proteome</keyword>
<feature type="compositionally biased region" description="Basic residues" evidence="1">
    <location>
        <begin position="366"/>
        <end position="375"/>
    </location>
</feature>
<protein>
    <recommendedName>
        <fullName evidence="2">Lebercilin domain-containing protein</fullName>
    </recommendedName>
</protein>
<dbReference type="Pfam" id="PF15619">
    <property type="entry name" value="Lebercilin"/>
    <property type="match status" value="1"/>
</dbReference>
<feature type="domain" description="Lebercilin" evidence="2">
    <location>
        <begin position="73"/>
        <end position="222"/>
    </location>
</feature>
<feature type="compositionally biased region" description="Polar residues" evidence="1">
    <location>
        <begin position="23"/>
        <end position="36"/>
    </location>
</feature>
<feature type="compositionally biased region" description="Polar residues" evidence="1">
    <location>
        <begin position="46"/>
        <end position="67"/>
    </location>
</feature>
<reference evidence="3" key="1">
    <citation type="submission" date="2020-03" db="EMBL/GenBank/DDBJ databases">
        <authorList>
            <person name="Weist P."/>
        </authorList>
    </citation>
    <scope>NUCLEOTIDE SEQUENCE</scope>
</reference>
<feature type="region of interest" description="Disordered" evidence="1">
    <location>
        <begin position="1"/>
        <end position="67"/>
    </location>
</feature>
<evidence type="ECO:0000313" key="3">
    <source>
        <dbReference type="EMBL" id="CAB1445635.1"/>
    </source>
</evidence>
<name>A0A9N7Z0Z8_PLEPL</name>
<organism evidence="3 4">
    <name type="scientific">Pleuronectes platessa</name>
    <name type="common">European plaice</name>
    <dbReference type="NCBI Taxonomy" id="8262"/>
    <lineage>
        <taxon>Eukaryota</taxon>
        <taxon>Metazoa</taxon>
        <taxon>Chordata</taxon>
        <taxon>Craniata</taxon>
        <taxon>Vertebrata</taxon>
        <taxon>Euteleostomi</taxon>
        <taxon>Actinopterygii</taxon>
        <taxon>Neopterygii</taxon>
        <taxon>Teleostei</taxon>
        <taxon>Neoteleostei</taxon>
        <taxon>Acanthomorphata</taxon>
        <taxon>Carangaria</taxon>
        <taxon>Pleuronectiformes</taxon>
        <taxon>Pleuronectoidei</taxon>
        <taxon>Pleuronectidae</taxon>
        <taxon>Pleuronectes</taxon>
    </lineage>
</organism>